<keyword evidence="13 17" id="KW-0830">Ubiquinone</keyword>
<feature type="transmembrane region" description="Helical" evidence="17">
    <location>
        <begin position="239"/>
        <end position="260"/>
    </location>
</feature>
<dbReference type="PANTHER" id="PTHR43507">
    <property type="entry name" value="NADH-UBIQUINONE OXIDOREDUCTASE CHAIN 4"/>
    <property type="match status" value="1"/>
</dbReference>
<accession>A0A3G1GRT1</accession>
<keyword evidence="6 17" id="KW-0813">Transport</keyword>
<sequence length="439" mass="51403">MMKYGLMLLFLIPLNMSFWSYQFLLMLLMFIFMFSSFTSFFWSNLSYFLGMDLLTYSLIILSFQICNLMVLASEKIYKQSYYKNLFMLMISLLLVVLFFTFSSMNLFMFYVFFEVSLIPTLILIMGWGYQPERLEAGIYMLFYTMLMSLPMLILLMYMYMCMGSLIYFLLVDLDYLYFYFMLNMVFFVKIPMFFLHLWLPKAHVEAPVSGSMILAGVMLKLGGYGLLRLMFLLKKFLNMNLFVIVLSIWGGFVISIICIRQSDMKSLIAYSSVAHMGMALAGILTLKSWGLLGSLGMMMAHGLSSSGLFSLANISYERSLSRSIYMNKGMMSIIPKFSLWWFLLLSSSMAAPLSLNFFSEIILIYSISMFSGLLMFYLFMMIFFSAVYSLYLFSYLQHGKYPSNMLNFSGLFYREYLLLFLHWVPLNLLFMKLMIIHWI</sequence>
<name>A0A3G1GRT1_9CUCU</name>
<dbReference type="InterPro" id="IPR001750">
    <property type="entry name" value="ND/Mrp_TM"/>
</dbReference>
<keyword evidence="8 17" id="KW-0812">Transmembrane</keyword>
<evidence type="ECO:0000259" key="18">
    <source>
        <dbReference type="Pfam" id="PF00361"/>
    </source>
</evidence>
<feature type="transmembrane region" description="Helical" evidence="17">
    <location>
        <begin position="267"/>
        <end position="286"/>
    </location>
</feature>
<feature type="transmembrane region" description="Helical" evidence="17">
    <location>
        <begin position="211"/>
        <end position="233"/>
    </location>
</feature>
<evidence type="ECO:0000256" key="6">
    <source>
        <dbReference type="ARBA" id="ARBA00022448"/>
    </source>
</evidence>
<feature type="transmembrane region" description="Helical" evidence="17">
    <location>
        <begin position="84"/>
        <end position="101"/>
    </location>
</feature>
<keyword evidence="7 17" id="KW-0679">Respiratory chain</keyword>
<keyword evidence="12 17" id="KW-0520">NAD</keyword>
<comment type="subcellular location">
    <subcellularLocation>
        <location evidence="2 17">Mitochondrion membrane</location>
        <topology evidence="2 17">Multi-pass membrane protein</topology>
    </subcellularLocation>
</comment>
<evidence type="ECO:0000256" key="3">
    <source>
        <dbReference type="ARBA" id="ARBA00009025"/>
    </source>
</evidence>
<evidence type="ECO:0000256" key="1">
    <source>
        <dbReference type="ARBA" id="ARBA00003257"/>
    </source>
</evidence>
<feature type="transmembrane region" description="Helical" evidence="17">
    <location>
        <begin position="298"/>
        <end position="316"/>
    </location>
</feature>
<protein>
    <recommendedName>
        <fullName evidence="5 17">NADH-ubiquinone oxidoreductase chain 4</fullName>
        <ecNumber evidence="4 17">7.1.1.2</ecNumber>
    </recommendedName>
</protein>
<evidence type="ECO:0000259" key="19">
    <source>
        <dbReference type="Pfam" id="PF01059"/>
    </source>
</evidence>
<evidence type="ECO:0000256" key="4">
    <source>
        <dbReference type="ARBA" id="ARBA00012944"/>
    </source>
</evidence>
<evidence type="ECO:0000256" key="5">
    <source>
        <dbReference type="ARBA" id="ARBA00021006"/>
    </source>
</evidence>
<dbReference type="InterPro" id="IPR003918">
    <property type="entry name" value="NADH_UbQ_OxRdtase"/>
</dbReference>
<evidence type="ECO:0000256" key="8">
    <source>
        <dbReference type="ARBA" id="ARBA00022692"/>
    </source>
</evidence>
<evidence type="ECO:0000256" key="12">
    <source>
        <dbReference type="ARBA" id="ARBA00023027"/>
    </source>
</evidence>
<dbReference type="GO" id="GO:0003954">
    <property type="term" value="F:NADH dehydrogenase activity"/>
    <property type="evidence" value="ECO:0007669"/>
    <property type="project" value="TreeGrafter"/>
</dbReference>
<feature type="transmembrane region" description="Helical" evidence="17">
    <location>
        <begin position="107"/>
        <end position="129"/>
    </location>
</feature>
<dbReference type="GO" id="GO:0015990">
    <property type="term" value="P:electron transport coupled proton transport"/>
    <property type="evidence" value="ECO:0007669"/>
    <property type="project" value="TreeGrafter"/>
</dbReference>
<comment type="function">
    <text evidence="17">Core subunit of the mitochondrial membrane respiratory chain NADH dehydrogenase (Complex I) which catalyzes electron transfer from NADH through the respiratory chain, using ubiquinone as an electron acceptor. Essential for the catalytic activity and assembly of complex I.</text>
</comment>
<evidence type="ECO:0000256" key="9">
    <source>
        <dbReference type="ARBA" id="ARBA00022967"/>
    </source>
</evidence>
<evidence type="ECO:0000256" key="11">
    <source>
        <dbReference type="ARBA" id="ARBA00022989"/>
    </source>
</evidence>
<feature type="domain" description="NADH:quinone oxidoreductase/Mrp antiporter transmembrane" evidence="18">
    <location>
        <begin position="103"/>
        <end position="381"/>
    </location>
</feature>
<keyword evidence="11 17" id="KW-1133">Transmembrane helix</keyword>
<dbReference type="GO" id="GO:0048039">
    <property type="term" value="F:ubiquinone binding"/>
    <property type="evidence" value="ECO:0007669"/>
    <property type="project" value="TreeGrafter"/>
</dbReference>
<feature type="transmembrane region" description="Helical" evidence="17">
    <location>
        <begin position="54"/>
        <end position="72"/>
    </location>
</feature>
<proteinExistence type="inferred from homology"/>
<evidence type="ECO:0000256" key="10">
    <source>
        <dbReference type="ARBA" id="ARBA00022982"/>
    </source>
</evidence>
<comment type="similarity">
    <text evidence="3 17">Belongs to the complex I subunit 4 family.</text>
</comment>
<evidence type="ECO:0000256" key="2">
    <source>
        <dbReference type="ARBA" id="ARBA00004225"/>
    </source>
</evidence>
<dbReference type="GO" id="GO:0031966">
    <property type="term" value="C:mitochondrial membrane"/>
    <property type="evidence" value="ECO:0007669"/>
    <property type="project" value="UniProtKB-SubCell"/>
</dbReference>
<evidence type="ECO:0000256" key="7">
    <source>
        <dbReference type="ARBA" id="ARBA00022660"/>
    </source>
</evidence>
<feature type="domain" description="NADH:ubiquinone oxidoreductase chain 4 N-terminal" evidence="19">
    <location>
        <begin position="1"/>
        <end position="100"/>
    </location>
</feature>
<dbReference type="EMBL" id="KX943475">
    <property type="protein sequence ID" value="APX40520.1"/>
    <property type="molecule type" value="Genomic_DNA"/>
</dbReference>
<comment type="catalytic activity">
    <reaction evidence="16 17">
        <text>a ubiquinone + NADH + 5 H(+)(in) = a ubiquinol + NAD(+) + 4 H(+)(out)</text>
        <dbReference type="Rhea" id="RHEA:29091"/>
        <dbReference type="Rhea" id="RHEA-COMP:9565"/>
        <dbReference type="Rhea" id="RHEA-COMP:9566"/>
        <dbReference type="ChEBI" id="CHEBI:15378"/>
        <dbReference type="ChEBI" id="CHEBI:16389"/>
        <dbReference type="ChEBI" id="CHEBI:17976"/>
        <dbReference type="ChEBI" id="CHEBI:57540"/>
        <dbReference type="ChEBI" id="CHEBI:57945"/>
        <dbReference type="EC" id="7.1.1.2"/>
    </reaction>
</comment>
<dbReference type="AlphaFoldDB" id="A0A3G1GRT1"/>
<reference evidence="20" key="1">
    <citation type="journal article" date="2015" name="Methods Ecol Evol 6">
        <title>Validating the power of mitochondrial metagenomics for community ecology and phylogenetics of complex assemblages.</title>
        <authorList>
            <person name="Gomez-Rodriguez C."/>
            <person name="Crampton-Platt A."/>
            <person name="Timmermans M.J.T.N."/>
            <person name="Baselga A."/>
            <person name="Vogler A.P."/>
        </authorList>
    </citation>
    <scope>NUCLEOTIDE SEQUENCE</scope>
</reference>
<geneLocation type="mitochondrion" evidence="20"/>
<dbReference type="GO" id="GO:0008137">
    <property type="term" value="F:NADH dehydrogenase (ubiquinone) activity"/>
    <property type="evidence" value="ECO:0007669"/>
    <property type="project" value="UniProtKB-UniRule"/>
</dbReference>
<feature type="transmembrane region" description="Helical" evidence="17">
    <location>
        <begin position="374"/>
        <end position="396"/>
    </location>
</feature>
<dbReference type="Pfam" id="PF01059">
    <property type="entry name" value="Oxidored_q5_N"/>
    <property type="match status" value="1"/>
</dbReference>
<keyword evidence="10 17" id="KW-0249">Electron transport</keyword>
<organism evidence="20">
    <name type="scientific">Phyllotreta undulata</name>
    <dbReference type="NCBI Taxonomy" id="346830"/>
    <lineage>
        <taxon>Eukaryota</taxon>
        <taxon>Metazoa</taxon>
        <taxon>Ecdysozoa</taxon>
        <taxon>Arthropoda</taxon>
        <taxon>Hexapoda</taxon>
        <taxon>Insecta</taxon>
        <taxon>Pterygota</taxon>
        <taxon>Neoptera</taxon>
        <taxon>Endopterygota</taxon>
        <taxon>Coleoptera</taxon>
        <taxon>Polyphaga</taxon>
        <taxon>Cucujiformia</taxon>
        <taxon>Chrysomeloidea</taxon>
        <taxon>Chrysomelidae</taxon>
        <taxon>Galerucinae</taxon>
        <taxon>Alticini</taxon>
        <taxon>Phyllotreta</taxon>
    </lineage>
</organism>
<dbReference type="InterPro" id="IPR000260">
    <property type="entry name" value="NADH4_N"/>
</dbReference>
<dbReference type="Pfam" id="PF00361">
    <property type="entry name" value="Proton_antipo_M"/>
    <property type="match status" value="1"/>
</dbReference>
<gene>
    <name evidence="20" type="primary">nad4</name>
</gene>
<keyword evidence="9" id="KW-1278">Translocase</keyword>
<comment type="function">
    <text evidence="1">Core subunit of the mitochondrial membrane respiratory chain NADH dehydrogenase (Complex I) that is believed to belong to the minimal assembly required for catalysis. Complex I functions in the transfer of electrons from NADH to the respiratory chain. The immediate electron acceptor for the enzyme is believed to be ubiquinone.</text>
</comment>
<dbReference type="GO" id="GO:0042773">
    <property type="term" value="P:ATP synthesis coupled electron transport"/>
    <property type="evidence" value="ECO:0007669"/>
    <property type="project" value="InterPro"/>
</dbReference>
<feature type="transmembrane region" description="Helical" evidence="17">
    <location>
        <begin position="416"/>
        <end position="438"/>
    </location>
</feature>
<keyword evidence="14 17" id="KW-0496">Mitochondrion</keyword>
<feature type="transmembrane region" description="Helical" evidence="17">
    <location>
        <begin position="141"/>
        <end position="170"/>
    </location>
</feature>
<evidence type="ECO:0000256" key="17">
    <source>
        <dbReference type="RuleBase" id="RU003297"/>
    </source>
</evidence>
<evidence type="ECO:0000256" key="14">
    <source>
        <dbReference type="ARBA" id="ARBA00023128"/>
    </source>
</evidence>
<dbReference type="PANTHER" id="PTHR43507:SF20">
    <property type="entry name" value="NADH-UBIQUINONE OXIDOREDUCTASE CHAIN 4"/>
    <property type="match status" value="1"/>
</dbReference>
<evidence type="ECO:0000256" key="15">
    <source>
        <dbReference type="ARBA" id="ARBA00023136"/>
    </source>
</evidence>
<keyword evidence="15 17" id="KW-0472">Membrane</keyword>
<feature type="transmembrane region" description="Helical" evidence="17">
    <location>
        <begin position="21"/>
        <end position="42"/>
    </location>
</feature>
<evidence type="ECO:0000256" key="13">
    <source>
        <dbReference type="ARBA" id="ARBA00023075"/>
    </source>
</evidence>
<feature type="transmembrane region" description="Helical" evidence="17">
    <location>
        <begin position="337"/>
        <end position="368"/>
    </location>
</feature>
<feature type="transmembrane region" description="Helical" evidence="17">
    <location>
        <begin position="176"/>
        <end position="199"/>
    </location>
</feature>
<evidence type="ECO:0000256" key="16">
    <source>
        <dbReference type="ARBA" id="ARBA00049551"/>
    </source>
</evidence>
<evidence type="ECO:0000313" key="20">
    <source>
        <dbReference type="EMBL" id="APX40520.1"/>
    </source>
</evidence>
<dbReference type="EC" id="7.1.1.2" evidence="4 17"/>
<dbReference type="PRINTS" id="PR01437">
    <property type="entry name" value="NUOXDRDTASE4"/>
</dbReference>